<evidence type="ECO:0000256" key="1">
    <source>
        <dbReference type="SAM" id="MobiDB-lite"/>
    </source>
</evidence>
<dbReference type="CDD" id="cd06257">
    <property type="entry name" value="DnaJ"/>
    <property type="match status" value="1"/>
</dbReference>
<protein>
    <submittedName>
        <fullName evidence="3">DnaJ-domain-containing protein</fullName>
    </submittedName>
</protein>
<evidence type="ECO:0000259" key="2">
    <source>
        <dbReference type="PROSITE" id="PS50076"/>
    </source>
</evidence>
<dbReference type="OrthoDB" id="10250354at2759"/>
<comment type="caution">
    <text evidence="3">The sequence shown here is derived from an EMBL/GenBank/DDBJ whole genome shotgun (WGS) entry which is preliminary data.</text>
</comment>
<dbReference type="PANTHER" id="PTHR44144">
    <property type="entry name" value="DNAJ HOMOLOG SUBFAMILY C MEMBER 9"/>
    <property type="match status" value="1"/>
</dbReference>
<dbReference type="Pfam" id="PF00226">
    <property type="entry name" value="DnaJ"/>
    <property type="match status" value="1"/>
</dbReference>
<dbReference type="GO" id="GO:0031072">
    <property type="term" value="F:heat shock protein binding"/>
    <property type="evidence" value="ECO:0007669"/>
    <property type="project" value="TreeGrafter"/>
</dbReference>
<name>A0A1Y2DAI1_9FUNG</name>
<proteinExistence type="predicted"/>
<accession>A0A1Y2DAI1</accession>
<feature type="region of interest" description="Disordered" evidence="1">
    <location>
        <begin position="256"/>
        <end position="304"/>
    </location>
</feature>
<evidence type="ECO:0000313" key="3">
    <source>
        <dbReference type="EMBL" id="ORY56283.1"/>
    </source>
</evidence>
<keyword evidence="4" id="KW-1185">Reference proteome</keyword>
<dbReference type="EMBL" id="MCOG01000074">
    <property type="protein sequence ID" value="ORY56283.1"/>
    <property type="molecule type" value="Genomic_DNA"/>
</dbReference>
<dbReference type="SMART" id="SM00271">
    <property type="entry name" value="DnaJ"/>
    <property type="match status" value="1"/>
</dbReference>
<feature type="compositionally biased region" description="Basic and acidic residues" evidence="1">
    <location>
        <begin position="291"/>
        <end position="304"/>
    </location>
</feature>
<dbReference type="InterPro" id="IPR052594">
    <property type="entry name" value="J_domain-containing_protein"/>
</dbReference>
<organism evidence="3 4">
    <name type="scientific">Neocallimastix californiae</name>
    <dbReference type="NCBI Taxonomy" id="1754190"/>
    <lineage>
        <taxon>Eukaryota</taxon>
        <taxon>Fungi</taxon>
        <taxon>Fungi incertae sedis</taxon>
        <taxon>Chytridiomycota</taxon>
        <taxon>Chytridiomycota incertae sedis</taxon>
        <taxon>Neocallimastigomycetes</taxon>
        <taxon>Neocallimastigales</taxon>
        <taxon>Neocallimastigaceae</taxon>
        <taxon>Neocallimastix</taxon>
    </lineage>
</organism>
<dbReference type="Pfam" id="PF23302">
    <property type="entry name" value="HTH_DNAJC9"/>
    <property type="match status" value="1"/>
</dbReference>
<dbReference type="Gene3D" id="1.10.287.110">
    <property type="entry name" value="DnaJ domain"/>
    <property type="match status" value="1"/>
</dbReference>
<feature type="compositionally biased region" description="Basic residues" evidence="1">
    <location>
        <begin position="267"/>
        <end position="280"/>
    </location>
</feature>
<dbReference type="GO" id="GO:0005737">
    <property type="term" value="C:cytoplasm"/>
    <property type="evidence" value="ECO:0007669"/>
    <property type="project" value="TreeGrafter"/>
</dbReference>
<dbReference type="PROSITE" id="PS50076">
    <property type="entry name" value="DNAJ_2"/>
    <property type="match status" value="1"/>
</dbReference>
<sequence>MSNILDELEESGEDLYKILHLEKKADSKDIKKAYRKLALKWHPDKLKKDISEEELKEANNQWQKISIAYDILSNENSRTKYDKTGSVKDSKDYNYTDDDFSWEKYFEILYGNSVDEEKISNFEKKYRFSEDEAKEVCDLYEQSKGDLEFIMDNIPLCTADDYPRFVEIINKAIKEKKVKKYKKYNSDYKDAMNARKNFEEKEKKKFEKAHAKEKKNKINSNRDNSNRNSSENMDELALILQNNRKRRLDNTLNSILEKYGSQEEAKGKKKKQRKSKKGSKNKLPEEPSEEEFLKLQEKLFGKKN</sequence>
<feature type="compositionally biased region" description="Basic and acidic residues" evidence="1">
    <location>
        <begin position="199"/>
        <end position="210"/>
    </location>
</feature>
<gene>
    <name evidence="3" type="ORF">LY90DRAFT_669464</name>
</gene>
<dbReference type="Proteomes" id="UP000193920">
    <property type="component" value="Unassembled WGS sequence"/>
</dbReference>
<dbReference type="STRING" id="1754190.A0A1Y2DAI1"/>
<dbReference type="AlphaFoldDB" id="A0A1Y2DAI1"/>
<feature type="region of interest" description="Disordered" evidence="1">
    <location>
        <begin position="199"/>
        <end position="232"/>
    </location>
</feature>
<dbReference type="GO" id="GO:0005634">
    <property type="term" value="C:nucleus"/>
    <property type="evidence" value="ECO:0007669"/>
    <property type="project" value="TreeGrafter"/>
</dbReference>
<dbReference type="PRINTS" id="PR00625">
    <property type="entry name" value="JDOMAIN"/>
</dbReference>
<evidence type="ECO:0000313" key="4">
    <source>
        <dbReference type="Proteomes" id="UP000193920"/>
    </source>
</evidence>
<feature type="domain" description="J" evidence="2">
    <location>
        <begin position="14"/>
        <end position="85"/>
    </location>
</feature>
<reference evidence="3 4" key="1">
    <citation type="submission" date="2016-08" db="EMBL/GenBank/DDBJ databases">
        <title>A Parts List for Fungal Cellulosomes Revealed by Comparative Genomics.</title>
        <authorList>
            <consortium name="DOE Joint Genome Institute"/>
            <person name="Haitjema C.H."/>
            <person name="Gilmore S.P."/>
            <person name="Henske J.K."/>
            <person name="Solomon K.V."/>
            <person name="De Groot R."/>
            <person name="Kuo A."/>
            <person name="Mondo S.J."/>
            <person name="Salamov A.A."/>
            <person name="Labutti K."/>
            <person name="Zhao Z."/>
            <person name="Chiniquy J."/>
            <person name="Barry K."/>
            <person name="Brewer H.M."/>
            <person name="Purvine S.O."/>
            <person name="Wright A.T."/>
            <person name="Boxma B."/>
            <person name="Van Alen T."/>
            <person name="Hackstein J.H."/>
            <person name="Baker S.E."/>
            <person name="Grigoriev I.V."/>
            <person name="O'Malley M.A."/>
        </authorList>
    </citation>
    <scope>NUCLEOTIDE SEQUENCE [LARGE SCALE GENOMIC DNA]</scope>
    <source>
        <strain evidence="3 4">G1</strain>
    </source>
</reference>
<feature type="compositionally biased region" description="Low complexity" evidence="1">
    <location>
        <begin position="219"/>
        <end position="231"/>
    </location>
</feature>
<dbReference type="InterPro" id="IPR036869">
    <property type="entry name" value="J_dom_sf"/>
</dbReference>
<dbReference type="SUPFAM" id="SSF46565">
    <property type="entry name" value="Chaperone J-domain"/>
    <property type="match status" value="1"/>
</dbReference>
<dbReference type="InterPro" id="IPR056453">
    <property type="entry name" value="HTH_DNAJC9"/>
</dbReference>
<dbReference type="PANTHER" id="PTHR44144:SF1">
    <property type="entry name" value="DNAJ HOMOLOG SUBFAMILY C MEMBER 9"/>
    <property type="match status" value="1"/>
</dbReference>
<dbReference type="InterPro" id="IPR001623">
    <property type="entry name" value="DnaJ_domain"/>
</dbReference>